<name>A0A916WTS7_9ACTN</name>
<evidence type="ECO:0000256" key="4">
    <source>
        <dbReference type="ARBA" id="ARBA00023014"/>
    </source>
</evidence>
<evidence type="ECO:0000259" key="5">
    <source>
        <dbReference type="Pfam" id="PF06902"/>
    </source>
</evidence>
<keyword evidence="1" id="KW-0001">2Fe-2S</keyword>
<proteinExistence type="predicted"/>
<evidence type="ECO:0008006" key="9">
    <source>
        <dbReference type="Google" id="ProtNLM"/>
    </source>
</evidence>
<reference evidence="7" key="1">
    <citation type="journal article" date="2014" name="Int. J. Syst. Evol. Microbiol.">
        <title>Complete genome sequence of Corynebacterium casei LMG S-19264T (=DSM 44701T), isolated from a smear-ripened cheese.</title>
        <authorList>
            <consortium name="US DOE Joint Genome Institute (JGI-PGF)"/>
            <person name="Walter F."/>
            <person name="Albersmeier A."/>
            <person name="Kalinowski J."/>
            <person name="Ruckert C."/>
        </authorList>
    </citation>
    <scope>NUCLEOTIDE SEQUENCE</scope>
    <source>
        <strain evidence="7">CGMCC 1.12827</strain>
    </source>
</reference>
<comment type="caution">
    <text evidence="7">The sequence shown here is derived from an EMBL/GenBank/DDBJ whole genome shotgun (WGS) entry which is preliminary data.</text>
</comment>
<evidence type="ECO:0000256" key="3">
    <source>
        <dbReference type="ARBA" id="ARBA00023004"/>
    </source>
</evidence>
<dbReference type="Pfam" id="PF06902">
    <property type="entry name" value="Fer4_19"/>
    <property type="match status" value="1"/>
</dbReference>
<dbReference type="GO" id="GO:0005737">
    <property type="term" value="C:cytoplasm"/>
    <property type="evidence" value="ECO:0007669"/>
    <property type="project" value="UniProtKB-ARBA"/>
</dbReference>
<sequence>MTRKNYTSEGIDVSFDGSRCLHFAECIRGLGSVFDTGKRPWIQPANAAPDDVAEVIRRCPSGALRYHRHVDGPEAEEQPHVPTDVIPLADGPLVLDGDLRIHTPAGDVDERRASLCACTKTGNAPYCDGTCDFTRVPGLLET</sequence>
<dbReference type="InterPro" id="IPR018967">
    <property type="entry name" value="FeS-contain_CDGSH-typ"/>
</dbReference>
<keyword evidence="8" id="KW-1185">Reference proteome</keyword>
<dbReference type="InterPro" id="IPR010693">
    <property type="entry name" value="Divergent_4Fe-4S_mono-cluster"/>
</dbReference>
<evidence type="ECO:0000259" key="6">
    <source>
        <dbReference type="Pfam" id="PF09360"/>
    </source>
</evidence>
<dbReference type="Gene3D" id="3.40.5.90">
    <property type="entry name" value="CDGSH iron-sulfur domain, mitoNEET-type"/>
    <property type="match status" value="1"/>
</dbReference>
<dbReference type="EMBL" id="BMGC01000009">
    <property type="protein sequence ID" value="GGB29272.1"/>
    <property type="molecule type" value="Genomic_DNA"/>
</dbReference>
<dbReference type="RefSeq" id="WP_188586146.1">
    <property type="nucleotide sequence ID" value="NZ_BMGC01000009.1"/>
</dbReference>
<dbReference type="GO" id="GO:0046872">
    <property type="term" value="F:metal ion binding"/>
    <property type="evidence" value="ECO:0007669"/>
    <property type="project" value="UniProtKB-KW"/>
</dbReference>
<organism evidence="7 8">
    <name type="scientific">Gordonia jinhuaensis</name>
    <dbReference type="NCBI Taxonomy" id="1517702"/>
    <lineage>
        <taxon>Bacteria</taxon>
        <taxon>Bacillati</taxon>
        <taxon>Actinomycetota</taxon>
        <taxon>Actinomycetes</taxon>
        <taxon>Mycobacteriales</taxon>
        <taxon>Gordoniaceae</taxon>
        <taxon>Gordonia</taxon>
    </lineage>
</organism>
<gene>
    <name evidence="7" type="ORF">GCM10011489_16720</name>
</gene>
<feature type="domain" description="Divergent 4Fe-4S mono-cluster" evidence="5">
    <location>
        <begin position="6"/>
        <end position="68"/>
    </location>
</feature>
<dbReference type="Proteomes" id="UP000621454">
    <property type="component" value="Unassembled WGS sequence"/>
</dbReference>
<dbReference type="AlphaFoldDB" id="A0A916WTS7"/>
<feature type="domain" description="Iron-binding zinc finger CDGSH type" evidence="6">
    <location>
        <begin position="90"/>
        <end position="130"/>
    </location>
</feature>
<keyword evidence="4" id="KW-0411">Iron-sulfur</keyword>
<dbReference type="InterPro" id="IPR042216">
    <property type="entry name" value="MitoNEET_CISD"/>
</dbReference>
<evidence type="ECO:0000256" key="1">
    <source>
        <dbReference type="ARBA" id="ARBA00022714"/>
    </source>
</evidence>
<keyword evidence="3" id="KW-0408">Iron</keyword>
<dbReference type="GO" id="GO:0051537">
    <property type="term" value="F:2 iron, 2 sulfur cluster binding"/>
    <property type="evidence" value="ECO:0007669"/>
    <property type="project" value="UniProtKB-KW"/>
</dbReference>
<protein>
    <recommendedName>
        <fullName evidence="9">Fe-S cluster protein YjdI</fullName>
    </recommendedName>
</protein>
<accession>A0A916WTS7</accession>
<keyword evidence="2" id="KW-0479">Metal-binding</keyword>
<evidence type="ECO:0000256" key="2">
    <source>
        <dbReference type="ARBA" id="ARBA00022723"/>
    </source>
</evidence>
<evidence type="ECO:0000313" key="7">
    <source>
        <dbReference type="EMBL" id="GGB29272.1"/>
    </source>
</evidence>
<evidence type="ECO:0000313" key="8">
    <source>
        <dbReference type="Proteomes" id="UP000621454"/>
    </source>
</evidence>
<reference evidence="7" key="2">
    <citation type="submission" date="2020-09" db="EMBL/GenBank/DDBJ databases">
        <authorList>
            <person name="Sun Q."/>
            <person name="Zhou Y."/>
        </authorList>
    </citation>
    <scope>NUCLEOTIDE SEQUENCE</scope>
    <source>
        <strain evidence="7">CGMCC 1.12827</strain>
    </source>
</reference>
<dbReference type="Pfam" id="PF09360">
    <property type="entry name" value="zf-CDGSH"/>
    <property type="match status" value="1"/>
</dbReference>